<dbReference type="AlphaFoldDB" id="A0A6J6NR22"/>
<dbReference type="Gene3D" id="3.40.50.1000">
    <property type="entry name" value="HAD superfamily/HAD-like"/>
    <property type="match status" value="2"/>
</dbReference>
<dbReference type="NCBIfam" id="TIGR01460">
    <property type="entry name" value="HAD-SF-IIA"/>
    <property type="match status" value="1"/>
</dbReference>
<dbReference type="Pfam" id="PF13242">
    <property type="entry name" value="Hydrolase_like"/>
    <property type="match status" value="1"/>
</dbReference>
<protein>
    <submittedName>
        <fullName evidence="1">Unannotated protein</fullName>
    </submittedName>
</protein>
<accession>A0A6J6NR22</accession>
<gene>
    <name evidence="1" type="ORF">UFOPK2366_00551</name>
</gene>
<evidence type="ECO:0000313" key="1">
    <source>
        <dbReference type="EMBL" id="CAB4687264.1"/>
    </source>
</evidence>
<dbReference type="EMBL" id="CAEZXM010000078">
    <property type="protein sequence ID" value="CAB4687264.1"/>
    <property type="molecule type" value="Genomic_DNA"/>
</dbReference>
<dbReference type="InterPro" id="IPR036412">
    <property type="entry name" value="HAD-like_sf"/>
</dbReference>
<dbReference type="InterPro" id="IPR023214">
    <property type="entry name" value="HAD_sf"/>
</dbReference>
<dbReference type="PANTHER" id="PTHR19288">
    <property type="entry name" value="4-NITROPHENYLPHOSPHATASE-RELATED"/>
    <property type="match status" value="1"/>
</dbReference>
<organism evidence="1">
    <name type="scientific">freshwater metagenome</name>
    <dbReference type="NCBI Taxonomy" id="449393"/>
    <lineage>
        <taxon>unclassified sequences</taxon>
        <taxon>metagenomes</taxon>
        <taxon>ecological metagenomes</taxon>
    </lineage>
</organism>
<proteinExistence type="predicted"/>
<name>A0A6J6NR22_9ZZZZ</name>
<dbReference type="InterPro" id="IPR006357">
    <property type="entry name" value="HAD-SF_hydro_IIA"/>
</dbReference>
<dbReference type="GO" id="GO:0005737">
    <property type="term" value="C:cytoplasm"/>
    <property type="evidence" value="ECO:0007669"/>
    <property type="project" value="TreeGrafter"/>
</dbReference>
<dbReference type="GO" id="GO:0016791">
    <property type="term" value="F:phosphatase activity"/>
    <property type="evidence" value="ECO:0007669"/>
    <property type="project" value="TreeGrafter"/>
</dbReference>
<dbReference type="Pfam" id="PF13344">
    <property type="entry name" value="Hydrolase_6"/>
    <property type="match status" value="1"/>
</dbReference>
<reference evidence="1" key="1">
    <citation type="submission" date="2020-05" db="EMBL/GenBank/DDBJ databases">
        <authorList>
            <person name="Chiriac C."/>
            <person name="Salcher M."/>
            <person name="Ghai R."/>
            <person name="Kavagutti S V."/>
        </authorList>
    </citation>
    <scope>NUCLEOTIDE SEQUENCE</scope>
</reference>
<dbReference type="SUPFAM" id="SSF56784">
    <property type="entry name" value="HAD-like"/>
    <property type="match status" value="1"/>
</dbReference>
<dbReference type="PANTHER" id="PTHR19288:SF46">
    <property type="entry name" value="HALOACID DEHALOGENASE-LIKE HYDROLASE DOMAIN-CONTAINING PROTEIN 2"/>
    <property type="match status" value="1"/>
</dbReference>
<sequence length="267" mass="27472">MLLSNLTDFVAVNADSFPILCDLDGVVWLAHEPITDSADAVQRLRDAGHRVLFVTNNSASRVAEQQEALARIGIEARGDVLTSAMAAALLVEPGERVLVCGGVGIVEALEHRGAIVSNDAVVDAVMVGFHRNFDYEIMRVAADAVRAGARLIGTNDDATYPTPQGVIPGGGAILAGIAVASGVAAIIAGKPHAAMAALVRLETGADDLSAAVMVGDRPETDGLFARTLGCRYAQVWSGVTAQGSLVSPTPDLTGANLAAIADLVLGR</sequence>